<dbReference type="PANTHER" id="PTHR34075:SF5">
    <property type="entry name" value="BLR3430 PROTEIN"/>
    <property type="match status" value="1"/>
</dbReference>
<dbReference type="EMBL" id="JFZT01000014">
    <property type="protein sequence ID" value="EZQ11524.1"/>
    <property type="molecule type" value="Genomic_DNA"/>
</dbReference>
<feature type="domain" description="ChsH2 rubredoxin-like zinc ribbon" evidence="1">
    <location>
        <begin position="17"/>
        <end position="47"/>
    </location>
</feature>
<dbReference type="AlphaFoldDB" id="A0A031LVM2"/>
<dbReference type="Gene3D" id="6.10.30.10">
    <property type="match status" value="1"/>
</dbReference>
<dbReference type="SUPFAM" id="SSF50249">
    <property type="entry name" value="Nucleic acid-binding proteins"/>
    <property type="match status" value="1"/>
</dbReference>
<proteinExistence type="predicted"/>
<accession>A0A031LVM2</accession>
<reference evidence="2 3" key="1">
    <citation type="submission" date="2014-03" db="EMBL/GenBank/DDBJ databases">
        <title>Draft genome sequence of the novel thermoacidophilic archaea Acidianus copahuensis ALE1 strain, isolated from Copahue volcanic area in Neuquen Argentina.</title>
        <authorList>
            <person name="Urbieta M.S."/>
            <person name="Rascovan N."/>
            <person name="Castro C."/>
            <person name="Revale S."/>
            <person name="Giaveno M.A."/>
            <person name="Vazquez M.P."/>
            <person name="Donati E.R."/>
        </authorList>
    </citation>
    <scope>NUCLEOTIDE SEQUENCE [LARGE SCALE GENOMIC DNA]</scope>
    <source>
        <strain evidence="2 3">ALE1</strain>
    </source>
</reference>
<dbReference type="Pfam" id="PF12172">
    <property type="entry name" value="zf-ChsH2"/>
    <property type="match status" value="1"/>
</dbReference>
<dbReference type="RefSeq" id="WP_048098520.1">
    <property type="nucleotide sequence ID" value="NZ_JFZT01000014.1"/>
</dbReference>
<dbReference type="InterPro" id="IPR022002">
    <property type="entry name" value="ChsH2_Znr"/>
</dbReference>
<dbReference type="STRING" id="1160895.CM19_00730"/>
<evidence type="ECO:0000259" key="1">
    <source>
        <dbReference type="Pfam" id="PF12172"/>
    </source>
</evidence>
<dbReference type="Proteomes" id="UP000024332">
    <property type="component" value="Unassembled WGS sequence"/>
</dbReference>
<protein>
    <recommendedName>
        <fullName evidence="1">ChsH2 rubredoxin-like zinc ribbon domain-containing protein</fullName>
    </recommendedName>
</protein>
<evidence type="ECO:0000313" key="2">
    <source>
        <dbReference type="EMBL" id="EZQ11524.1"/>
    </source>
</evidence>
<name>A0A031LVM2_9CREN</name>
<gene>
    <name evidence="2" type="ORF">CM19_00730</name>
</gene>
<comment type="caution">
    <text evidence="2">The sequence shown here is derived from an EMBL/GenBank/DDBJ whole genome shotgun (WGS) entry which is preliminary data.</text>
</comment>
<dbReference type="PANTHER" id="PTHR34075">
    <property type="entry name" value="BLR3430 PROTEIN"/>
    <property type="match status" value="1"/>
</dbReference>
<organism evidence="2 3">
    <name type="scientific">Candidatus Acidianus copahuensis</name>
    <dbReference type="NCBI Taxonomy" id="1160895"/>
    <lineage>
        <taxon>Archaea</taxon>
        <taxon>Thermoproteota</taxon>
        <taxon>Thermoprotei</taxon>
        <taxon>Sulfolobales</taxon>
        <taxon>Sulfolobaceae</taxon>
        <taxon>Acidianus</taxon>
    </lineage>
</organism>
<dbReference type="InterPro" id="IPR052513">
    <property type="entry name" value="Thioester_dehydratase-like"/>
</dbReference>
<keyword evidence="3" id="KW-1185">Reference proteome</keyword>
<sequence length="117" mass="13416">MKLSEIYSKYEEVLSKGNIPYIRCEDCGYVFFYPRHLCPKCNSSKLEILVSTGRGKVYASTKVFRKNEVIGIYGIVELTEGFRVYCNFKSDVEIGDEVMMSSIKVGDKYKLLAEKVK</sequence>
<dbReference type="InterPro" id="IPR012340">
    <property type="entry name" value="NA-bd_OB-fold"/>
</dbReference>
<evidence type="ECO:0000313" key="3">
    <source>
        <dbReference type="Proteomes" id="UP000024332"/>
    </source>
</evidence>
<dbReference type="OrthoDB" id="9573at2157"/>